<accession>A0A8E2DZU7</accession>
<dbReference type="Proteomes" id="UP000250266">
    <property type="component" value="Unassembled WGS sequence"/>
</dbReference>
<evidence type="ECO:0000313" key="1">
    <source>
        <dbReference type="EMBL" id="OCK74625.1"/>
    </source>
</evidence>
<proteinExistence type="predicted"/>
<keyword evidence="2" id="KW-1185">Reference proteome</keyword>
<organism evidence="1 2">
    <name type="scientific">Lepidopterella palustris CBS 459.81</name>
    <dbReference type="NCBI Taxonomy" id="1314670"/>
    <lineage>
        <taxon>Eukaryota</taxon>
        <taxon>Fungi</taxon>
        <taxon>Dikarya</taxon>
        <taxon>Ascomycota</taxon>
        <taxon>Pezizomycotina</taxon>
        <taxon>Dothideomycetes</taxon>
        <taxon>Pleosporomycetidae</taxon>
        <taxon>Mytilinidiales</taxon>
        <taxon>Argynnaceae</taxon>
        <taxon>Lepidopterella</taxon>
    </lineage>
</organism>
<reference evidence="1 2" key="1">
    <citation type="journal article" date="2016" name="Nat. Commun.">
        <title>Ectomycorrhizal ecology is imprinted in the genome of the dominant symbiotic fungus Cenococcum geophilum.</title>
        <authorList>
            <consortium name="DOE Joint Genome Institute"/>
            <person name="Peter M."/>
            <person name="Kohler A."/>
            <person name="Ohm R.A."/>
            <person name="Kuo A."/>
            <person name="Krutzmann J."/>
            <person name="Morin E."/>
            <person name="Arend M."/>
            <person name="Barry K.W."/>
            <person name="Binder M."/>
            <person name="Choi C."/>
            <person name="Clum A."/>
            <person name="Copeland A."/>
            <person name="Grisel N."/>
            <person name="Haridas S."/>
            <person name="Kipfer T."/>
            <person name="LaButti K."/>
            <person name="Lindquist E."/>
            <person name="Lipzen A."/>
            <person name="Maire R."/>
            <person name="Meier B."/>
            <person name="Mihaltcheva S."/>
            <person name="Molinier V."/>
            <person name="Murat C."/>
            <person name="Poggeler S."/>
            <person name="Quandt C.A."/>
            <person name="Sperisen C."/>
            <person name="Tritt A."/>
            <person name="Tisserant E."/>
            <person name="Crous P.W."/>
            <person name="Henrissat B."/>
            <person name="Nehls U."/>
            <person name="Egli S."/>
            <person name="Spatafora J.W."/>
            <person name="Grigoriev I.V."/>
            <person name="Martin F.M."/>
        </authorList>
    </citation>
    <scope>NUCLEOTIDE SEQUENCE [LARGE SCALE GENOMIC DNA]</scope>
    <source>
        <strain evidence="1 2">CBS 459.81</strain>
    </source>
</reference>
<name>A0A8E2DZU7_9PEZI</name>
<dbReference type="EMBL" id="KV745443">
    <property type="protein sequence ID" value="OCK74625.1"/>
    <property type="molecule type" value="Genomic_DNA"/>
</dbReference>
<protein>
    <submittedName>
        <fullName evidence="1">Uncharacterized protein</fullName>
    </submittedName>
</protein>
<sequence>MASISPSSSSLHCASLSNQKPCTCRPQCDVGLQIQALGHAHRIAHGLCQHLCHALHWSICSTTSACLCKIFQ</sequence>
<evidence type="ECO:0000313" key="2">
    <source>
        <dbReference type="Proteomes" id="UP000250266"/>
    </source>
</evidence>
<gene>
    <name evidence="1" type="ORF">K432DRAFT_193688</name>
</gene>
<dbReference type="AlphaFoldDB" id="A0A8E2DZU7"/>